<comment type="caution">
    <text evidence="4">The sequence shown here is derived from an EMBL/GenBank/DDBJ whole genome shotgun (WGS) entry which is preliminary data.</text>
</comment>
<feature type="region of interest" description="Disordered" evidence="1">
    <location>
        <begin position="259"/>
        <end position="401"/>
    </location>
</feature>
<keyword evidence="5" id="KW-1185">Reference proteome</keyword>
<sequence length="401" mass="43911">MADLVDTLDPRELIPGNPDALRAAAAHWQRMGDAVESTGQGLASLDTGPWDGPAAQAATTARQNELPRWTGAGDALRSSGVALARHADVVEWGQGQAAEAAGMWQQANGSPQLQAQATDLLDRARDQVRQSGDDTTLAVQDAPIERGPTKAGPDPIDHLVDLPLPTTGAWDNVESDHPSQVEVDRGYADHILRTHGNESKVPDKSVFPANWDDRRTIENTLDVARNPTSVEERTDPDGNVYYVCRGERDGVRMEVVTDQDGNIKTSYPVGGQGVQHNDEDGNRIPPSTEQERRDQEAAEQERHAEEEKQAAEDERRQAEEQGREADEREQQAEQERQQAEQAGDQEAEQVADAEQEEADREQAEAQEREAEAHEREQQADAEYDNTAVQNGADYSAGPDGN</sequence>
<accession>A0A4R2J7I9</accession>
<reference evidence="4 5" key="1">
    <citation type="submission" date="2019-03" db="EMBL/GenBank/DDBJ databases">
        <title>Genomic Encyclopedia of Type Strains, Phase IV (KMG-IV): sequencing the most valuable type-strain genomes for metagenomic binning, comparative biology and taxonomic classification.</title>
        <authorList>
            <person name="Goeker M."/>
        </authorList>
    </citation>
    <scope>NUCLEOTIDE SEQUENCE [LARGE SCALE GENOMIC DNA]</scope>
    <source>
        <strain evidence="4 5">DSM 45934</strain>
    </source>
</reference>
<feature type="compositionally biased region" description="Basic and acidic residues" evidence="1">
    <location>
        <begin position="289"/>
        <end position="338"/>
    </location>
</feature>
<dbReference type="InterPro" id="IPR049082">
    <property type="entry name" value="T7SS_signal"/>
</dbReference>
<evidence type="ECO:0000256" key="1">
    <source>
        <dbReference type="SAM" id="MobiDB-lite"/>
    </source>
</evidence>
<proteinExistence type="predicted"/>
<evidence type="ECO:0000259" key="3">
    <source>
        <dbReference type="Pfam" id="PF21725"/>
    </source>
</evidence>
<gene>
    <name evidence="4" type="ORF">EV192_10987</name>
</gene>
<dbReference type="Proteomes" id="UP000295680">
    <property type="component" value="Unassembled WGS sequence"/>
</dbReference>
<protein>
    <submittedName>
        <fullName evidence="4">EndoU nuclease-like protein</fullName>
    </submittedName>
</protein>
<dbReference type="RefSeq" id="WP_165960810.1">
    <property type="nucleotide sequence ID" value="NZ_SLWS01000009.1"/>
</dbReference>
<organism evidence="4 5">
    <name type="scientific">Actinocrispum wychmicini</name>
    <dbReference type="NCBI Taxonomy" id="1213861"/>
    <lineage>
        <taxon>Bacteria</taxon>
        <taxon>Bacillati</taxon>
        <taxon>Actinomycetota</taxon>
        <taxon>Actinomycetes</taxon>
        <taxon>Pseudonocardiales</taxon>
        <taxon>Pseudonocardiaceae</taxon>
        <taxon>Actinocrispum</taxon>
    </lineage>
</organism>
<dbReference type="Pfam" id="PF21725">
    <property type="entry name" value="T7SS_signal"/>
    <property type="match status" value="1"/>
</dbReference>
<evidence type="ECO:0000313" key="5">
    <source>
        <dbReference type="Proteomes" id="UP000295680"/>
    </source>
</evidence>
<name>A0A4R2J7I9_9PSEU</name>
<dbReference type="GO" id="GO:0004519">
    <property type="term" value="F:endonuclease activity"/>
    <property type="evidence" value="ECO:0007669"/>
    <property type="project" value="InterPro"/>
</dbReference>
<dbReference type="InterPro" id="IPR029501">
    <property type="entry name" value="EndoU_bac"/>
</dbReference>
<evidence type="ECO:0000259" key="2">
    <source>
        <dbReference type="Pfam" id="PF14436"/>
    </source>
</evidence>
<feature type="domain" description="Bacterial EndoU nuclease" evidence="2">
    <location>
        <begin position="196"/>
        <end position="269"/>
    </location>
</feature>
<dbReference type="EMBL" id="SLWS01000009">
    <property type="protein sequence ID" value="TCO54107.1"/>
    <property type="molecule type" value="Genomic_DNA"/>
</dbReference>
<feature type="compositionally biased region" description="Basic and acidic residues" evidence="1">
    <location>
        <begin position="360"/>
        <end position="378"/>
    </location>
</feature>
<dbReference type="Pfam" id="PF14436">
    <property type="entry name" value="EndoU_bacteria"/>
    <property type="match status" value="1"/>
</dbReference>
<feature type="domain" description="Putative T7SS secretion signal" evidence="3">
    <location>
        <begin position="3"/>
        <end position="109"/>
    </location>
</feature>
<evidence type="ECO:0000313" key="4">
    <source>
        <dbReference type="EMBL" id="TCO54107.1"/>
    </source>
</evidence>
<dbReference type="AlphaFoldDB" id="A0A4R2J7I9"/>
<feature type="compositionally biased region" description="Acidic residues" evidence="1">
    <location>
        <begin position="343"/>
        <end position="359"/>
    </location>
</feature>